<name>A0A6L3V8C6_9BACI</name>
<evidence type="ECO:0000313" key="4">
    <source>
        <dbReference type="Proteomes" id="UP000481030"/>
    </source>
</evidence>
<dbReference type="Pfam" id="PF03358">
    <property type="entry name" value="FMN_red"/>
    <property type="match status" value="1"/>
</dbReference>
<dbReference type="Proteomes" id="UP000481030">
    <property type="component" value="Unassembled WGS sequence"/>
</dbReference>
<dbReference type="InterPro" id="IPR005025">
    <property type="entry name" value="FMN_Rdtase-like_dom"/>
</dbReference>
<dbReference type="GO" id="GO:0016491">
    <property type="term" value="F:oxidoreductase activity"/>
    <property type="evidence" value="ECO:0007669"/>
    <property type="project" value="InterPro"/>
</dbReference>
<reference evidence="3 4" key="1">
    <citation type="journal article" date="2016" name="Antonie Van Leeuwenhoek">
        <title>Bacillus depressus sp. nov., isolated from soil of a sunflower field.</title>
        <authorList>
            <person name="Wei X."/>
            <person name="Xin D."/>
            <person name="Xin Y."/>
            <person name="Zhang H."/>
            <person name="Wang T."/>
            <person name="Zhang J."/>
        </authorList>
    </citation>
    <scope>NUCLEOTIDE SEQUENCE [LARGE SCALE GENOMIC DNA]</scope>
    <source>
        <strain evidence="3 4">BZ1</strain>
    </source>
</reference>
<dbReference type="AlphaFoldDB" id="A0A6L3V8C6"/>
<evidence type="ECO:0000259" key="2">
    <source>
        <dbReference type="Pfam" id="PF03358"/>
    </source>
</evidence>
<dbReference type="InterPro" id="IPR029039">
    <property type="entry name" value="Flavoprotein-like_sf"/>
</dbReference>
<dbReference type="GO" id="GO:0010181">
    <property type="term" value="F:FMN binding"/>
    <property type="evidence" value="ECO:0007669"/>
    <property type="project" value="TreeGrafter"/>
</dbReference>
<dbReference type="Gene3D" id="3.40.50.360">
    <property type="match status" value="1"/>
</dbReference>
<dbReference type="PANTHER" id="PTHR30543:SF21">
    <property type="entry name" value="NAD(P)H-DEPENDENT FMN REDUCTASE LOT6"/>
    <property type="match status" value="1"/>
</dbReference>
<dbReference type="InterPro" id="IPR050712">
    <property type="entry name" value="NAD(P)H-dep_reductase"/>
</dbReference>
<comment type="caution">
    <text evidence="3">The sequence shown here is derived from an EMBL/GenBank/DDBJ whole genome shotgun (WGS) entry which is preliminary data.</text>
</comment>
<organism evidence="3 4">
    <name type="scientific">Cytobacillus depressus</name>
    <dbReference type="NCBI Taxonomy" id="1602942"/>
    <lineage>
        <taxon>Bacteria</taxon>
        <taxon>Bacillati</taxon>
        <taxon>Bacillota</taxon>
        <taxon>Bacilli</taxon>
        <taxon>Bacillales</taxon>
        <taxon>Bacillaceae</taxon>
        <taxon>Cytobacillus</taxon>
    </lineage>
</organism>
<evidence type="ECO:0000313" key="3">
    <source>
        <dbReference type="EMBL" id="KAB2337677.1"/>
    </source>
</evidence>
<dbReference type="SUPFAM" id="SSF52218">
    <property type="entry name" value="Flavoproteins"/>
    <property type="match status" value="1"/>
</dbReference>
<dbReference type="EMBL" id="WBOS01000002">
    <property type="protein sequence ID" value="KAB2337677.1"/>
    <property type="molecule type" value="Genomic_DNA"/>
</dbReference>
<protein>
    <submittedName>
        <fullName evidence="3">NAD(P)H-dependent oxidoreductase</fullName>
    </submittedName>
</protein>
<feature type="domain" description="NADPH-dependent FMN reductase-like" evidence="2">
    <location>
        <begin position="1"/>
        <end position="147"/>
    </location>
</feature>
<dbReference type="RefSeq" id="WP_151534381.1">
    <property type="nucleotide sequence ID" value="NZ_WBOS01000002.1"/>
</dbReference>
<evidence type="ECO:0000256" key="1">
    <source>
        <dbReference type="ARBA" id="ARBA00009428"/>
    </source>
</evidence>
<proteinExistence type="inferred from homology"/>
<accession>A0A6L3V8C6</accession>
<sequence>MKVVAIVGSIRKESYNLKLAKFIQERYKDRLDIEILPIRDLPFYDQDMDIEMDPPEAVKEFKSKVAAADAVLWVTPEYNYSIPGVLKNAIDWLSRVEKVMIGKPSWIMGTTMGTLGTVRAQQHLREILFCPGVGSPLIPGNEVYIGVIHEKMDERGSITHEPTIKFLDIVVDNFINWINDRRYITAK</sequence>
<keyword evidence="4" id="KW-1185">Reference proteome</keyword>
<comment type="similarity">
    <text evidence="1">Belongs to the azoreductase type 2 family.</text>
</comment>
<dbReference type="OrthoDB" id="9812295at2"/>
<gene>
    <name evidence="3" type="ORF">F7731_08780</name>
</gene>
<dbReference type="PANTHER" id="PTHR30543">
    <property type="entry name" value="CHROMATE REDUCTASE"/>
    <property type="match status" value="1"/>
</dbReference>
<dbReference type="GO" id="GO:0005829">
    <property type="term" value="C:cytosol"/>
    <property type="evidence" value="ECO:0007669"/>
    <property type="project" value="TreeGrafter"/>
</dbReference>